<evidence type="ECO:0000256" key="1">
    <source>
        <dbReference type="SAM" id="MobiDB-lite"/>
    </source>
</evidence>
<protein>
    <submittedName>
        <fullName evidence="2">Uncharacterized protein</fullName>
    </submittedName>
</protein>
<reference evidence="2" key="1">
    <citation type="submission" date="2023-10" db="EMBL/GenBank/DDBJ databases">
        <authorList>
            <person name="Chen Y."/>
            <person name="Shah S."/>
            <person name="Dougan E. K."/>
            <person name="Thang M."/>
            <person name="Chan C."/>
        </authorList>
    </citation>
    <scope>NUCLEOTIDE SEQUENCE [LARGE SCALE GENOMIC DNA]</scope>
</reference>
<accession>A0ABN9TXK6</accession>
<name>A0ABN9TXK6_9DINO</name>
<evidence type="ECO:0000313" key="2">
    <source>
        <dbReference type="EMBL" id="CAK0851041.1"/>
    </source>
</evidence>
<feature type="non-terminal residue" evidence="2">
    <location>
        <position position="156"/>
    </location>
</feature>
<comment type="caution">
    <text evidence="2">The sequence shown here is derived from an EMBL/GenBank/DDBJ whole genome shotgun (WGS) entry which is preliminary data.</text>
</comment>
<organism evidence="2 3">
    <name type="scientific">Prorocentrum cordatum</name>
    <dbReference type="NCBI Taxonomy" id="2364126"/>
    <lineage>
        <taxon>Eukaryota</taxon>
        <taxon>Sar</taxon>
        <taxon>Alveolata</taxon>
        <taxon>Dinophyceae</taxon>
        <taxon>Prorocentrales</taxon>
        <taxon>Prorocentraceae</taxon>
        <taxon>Prorocentrum</taxon>
    </lineage>
</organism>
<keyword evidence="3" id="KW-1185">Reference proteome</keyword>
<feature type="non-terminal residue" evidence="2">
    <location>
        <position position="1"/>
    </location>
</feature>
<proteinExistence type="predicted"/>
<evidence type="ECO:0000313" key="3">
    <source>
        <dbReference type="Proteomes" id="UP001189429"/>
    </source>
</evidence>
<gene>
    <name evidence="2" type="ORF">PCOR1329_LOCUS43302</name>
</gene>
<feature type="region of interest" description="Disordered" evidence="1">
    <location>
        <begin position="26"/>
        <end position="89"/>
    </location>
</feature>
<dbReference type="EMBL" id="CAUYUJ010015203">
    <property type="protein sequence ID" value="CAK0851041.1"/>
    <property type="molecule type" value="Genomic_DNA"/>
</dbReference>
<feature type="compositionally biased region" description="Basic and acidic residues" evidence="1">
    <location>
        <begin position="32"/>
        <end position="47"/>
    </location>
</feature>
<dbReference type="Proteomes" id="UP001189429">
    <property type="component" value="Unassembled WGS sequence"/>
</dbReference>
<sequence>DAQTGDVTYRRLTKFDKDYQYHGKSISTTFKTDPKGMDDVKKERKALPQESSYSSYSDSSDESEGHGDKPGPAYPARSSLASGSNPDADLLGQLVNTKTLLKGLRVEANPWLAPFKASIADNLSVLEACEETITAKIQGRSIENAMEKKGITASLE</sequence>